<evidence type="ECO:0000256" key="1">
    <source>
        <dbReference type="SAM" id="Phobius"/>
    </source>
</evidence>
<organism evidence="3 4">
    <name type="scientific">Brenneria roseae subsp. americana</name>
    <dbReference type="NCBI Taxonomy" id="1508507"/>
    <lineage>
        <taxon>Bacteria</taxon>
        <taxon>Pseudomonadati</taxon>
        <taxon>Pseudomonadota</taxon>
        <taxon>Gammaproteobacteria</taxon>
        <taxon>Enterobacterales</taxon>
        <taxon>Pectobacteriaceae</taxon>
        <taxon>Brenneria</taxon>
    </lineage>
</organism>
<reference evidence="3 4" key="1">
    <citation type="submission" date="2018-04" db="EMBL/GenBank/DDBJ databases">
        <title>Brenneria corticis sp.nov.</title>
        <authorList>
            <person name="Li Y."/>
        </authorList>
    </citation>
    <scope>NUCLEOTIDE SEQUENCE [LARGE SCALE GENOMIC DNA]</scope>
    <source>
        <strain evidence="3 4">LMG 27715</strain>
    </source>
</reference>
<evidence type="ECO:0000313" key="4">
    <source>
        <dbReference type="Proteomes" id="UP000245138"/>
    </source>
</evidence>
<dbReference type="RefSeq" id="WP_109053749.1">
    <property type="nucleotide sequence ID" value="NZ_QDKJ01000005.1"/>
</dbReference>
<dbReference type="Pfam" id="PF13116">
    <property type="entry name" value="YhdP"/>
    <property type="match status" value="1"/>
</dbReference>
<keyword evidence="4" id="KW-1185">Reference proteome</keyword>
<comment type="caution">
    <text evidence="3">The sequence shown here is derived from an EMBL/GenBank/DDBJ whole genome shotgun (WGS) entry which is preliminary data.</text>
</comment>
<dbReference type="AlphaFoldDB" id="A0A2U1TUI6"/>
<proteinExistence type="predicted"/>
<dbReference type="PANTHER" id="PTHR38690">
    <property type="entry name" value="PROTEASE-RELATED"/>
    <property type="match status" value="1"/>
</dbReference>
<keyword evidence="1" id="KW-0812">Transmembrane</keyword>
<feature type="transmembrane region" description="Helical" evidence="1">
    <location>
        <begin position="7"/>
        <end position="30"/>
    </location>
</feature>
<dbReference type="PANTHER" id="PTHR38690:SF1">
    <property type="entry name" value="PROTEASE"/>
    <property type="match status" value="1"/>
</dbReference>
<dbReference type="NCBIfam" id="TIGR02099">
    <property type="entry name" value="YhdP family protein"/>
    <property type="match status" value="1"/>
</dbReference>
<name>A0A2U1TUI6_9GAMM</name>
<dbReference type="InterPro" id="IPR011836">
    <property type="entry name" value="YhdP"/>
</dbReference>
<evidence type="ECO:0000313" key="3">
    <source>
        <dbReference type="EMBL" id="PWC13083.1"/>
    </source>
</evidence>
<gene>
    <name evidence="3" type="ORF">B4923_07565</name>
</gene>
<sequence length="1274" mass="141426">MRRLPGILFVTGATLIVIVALLVSGLRLVLPQLDHFRPQLVAWAQSVSGVPLELGSLKGRWESFGPTLEIDNFRTSLPESDWQVKRITLALDVWQSLLHGRWQFRDLTFYQSRLALNTTLNGQRRDGGLMESEKLNDLFLRQFDHFDLRDSTVSFLTPSGARAELSIPQLTWLNQDNRHRAEGLISLSSFTGQHGVVQMKMDLRDNQGLLNNGTLYLQADDIDMKPWLSRWLKSNTGLESADFSLAAWLNVRDGSIHSGDVFLNQGTATWKEGENGHRLNIDDMVLHVSRQENGWQLDVPVLNAATDGVAWPTGQLSALWLPKDESMLGPDRQEELRIRAGNLELERLGSLLPLLSTTTPDLKTRWESLQPKGKLTTLALDIPLQQPERTRFQSSWQDVSWRQWERLPGTNHFSGSVSGSAEQGQLNIDLAKSTLPYEEMFRAPLEINQVKGGIHWRYNPQGWELWSHGLDVQAQSLWVNGDFRYQHPEKGEPRLDILAGIRLTDAADAWRYYPEPFMGKELVNYLSNALKSGRVDNGTLIFAGNPQHFPYEHNEGQFEVWAPVKNAVFEFEPGWPALTQLDINLDFANNGLWMFAPQTWLGKVEGKNISAVIPDYKKERLLIDGELEGAGPEIGNYFQQTPLKSSVGAALEELKIAGPVKGSLHLDIPLDGANVHASGDIVLNNNSLYIKPLAATINNLTGRFHYDNGNLRSETLNANWLDQPMQVNFTTEEQANAFLVNVGLQGAWQPSRVPGMPKPLVSQVAGAADWKSTVAVSLPHKGKTTYSVDIDAELEKVSSHLPAPLNKASGERLPLQVKAKGDLNGFVLNGHVGEGNRFNSQWLLKGNAVTLARGSWKTNADTVPPLPESSALVLDLPALDGESWLGLLPSLRSSLSGNGAGSRFRFPTEVTLRTPELQLLGQQWHDLSIISRNSLNGNEVQAQGREIDATLDIPHRGIWRSDIRYLYYNPQWKGDEATNPIALAEKKSPLNDPSISFQDWPALQLNCRQCWIVGQNFGRVQGTLQPEKDRLTLSDGVIDTGKARLTVNGSWQDNAEGVRTALKGRLTGDSLEQNADWFGINTPLRAGAFDVDYDLYWRGTPWAPDIASLSGILHARIGKGEIAEMGTGQAGQLLRLVSFDALLRKLRFDFSDTFGSGFYFDGIRSTAWIKDGVLHTDDMLIDGLEADIAMKGDVDLVQRQVNIDAVIAPEISATVGVATAFVVNPVIGAAVFAASKVLAPLWNKISLIRYHISGSIDQPKIQEVLREPSKKKGE</sequence>
<protein>
    <submittedName>
        <fullName evidence="3">DUF3971 domain-containing protein</fullName>
    </submittedName>
</protein>
<dbReference type="NCBIfam" id="NF008148">
    <property type="entry name" value="PRK10899.1"/>
    <property type="match status" value="1"/>
</dbReference>
<feature type="domain" description="YhdP central" evidence="2">
    <location>
        <begin position="1"/>
        <end position="1261"/>
    </location>
</feature>
<dbReference type="EMBL" id="QDKJ01000005">
    <property type="protein sequence ID" value="PWC13083.1"/>
    <property type="molecule type" value="Genomic_DNA"/>
</dbReference>
<evidence type="ECO:0000259" key="2">
    <source>
        <dbReference type="Pfam" id="PF13116"/>
    </source>
</evidence>
<keyword evidence="1" id="KW-1133">Transmembrane helix</keyword>
<dbReference type="OrthoDB" id="9762238at2"/>
<accession>A0A2U1TUI6</accession>
<dbReference type="Proteomes" id="UP000245138">
    <property type="component" value="Unassembled WGS sequence"/>
</dbReference>
<keyword evidence="1" id="KW-0472">Membrane</keyword>
<dbReference type="InterPro" id="IPR025263">
    <property type="entry name" value="YhdP_central"/>
</dbReference>